<proteinExistence type="predicted"/>
<evidence type="ECO:0000313" key="2">
    <source>
        <dbReference type="Proteomes" id="UP000015530"/>
    </source>
</evidence>
<gene>
    <name evidence="1" type="ORF">CGLO_18173</name>
</gene>
<organism evidence="1 2">
    <name type="scientific">Colletotrichum gloeosporioides (strain Cg-14)</name>
    <name type="common">Anthracnose fungus</name>
    <name type="synonym">Glomerella cingulata</name>
    <dbReference type="NCBI Taxonomy" id="1237896"/>
    <lineage>
        <taxon>Eukaryota</taxon>
        <taxon>Fungi</taxon>
        <taxon>Dikarya</taxon>
        <taxon>Ascomycota</taxon>
        <taxon>Pezizomycotina</taxon>
        <taxon>Sordariomycetes</taxon>
        <taxon>Hypocreomycetidae</taxon>
        <taxon>Glomerellales</taxon>
        <taxon>Glomerellaceae</taxon>
        <taxon>Colletotrichum</taxon>
        <taxon>Colletotrichum gloeosporioides species complex</taxon>
    </lineage>
</organism>
<name>T0JS06_COLGC</name>
<reference evidence="2" key="1">
    <citation type="journal article" date="2013" name="Mol. Plant Microbe Interact.">
        <title>Global aspects of pacC regulation of pathogenicity genes in Colletotrichum gloeosporioides as revealed by transcriptome analysis.</title>
        <authorList>
            <person name="Alkan N."/>
            <person name="Meng X."/>
            <person name="Friedlander G."/>
            <person name="Reuveni E."/>
            <person name="Sukno S."/>
            <person name="Sherman A."/>
            <person name="Thon M."/>
            <person name="Fluhr R."/>
            <person name="Prusky D."/>
        </authorList>
    </citation>
    <scope>NUCLEOTIDE SEQUENCE [LARGE SCALE GENOMIC DNA]</scope>
    <source>
        <strain evidence="2">Cg-14</strain>
    </source>
</reference>
<evidence type="ECO:0000313" key="1">
    <source>
        <dbReference type="EMBL" id="EQB43203.1"/>
    </source>
</evidence>
<dbReference type="HOGENOM" id="CLU_3406345_0_0_1"/>
<sequence length="30" mass="3577">MLLGLDRSNVWKLTYDVYTVLQCLFLYVPI</sequence>
<comment type="caution">
    <text evidence="1">The sequence shown here is derived from an EMBL/GenBank/DDBJ whole genome shotgun (WGS) entry which is preliminary data.</text>
</comment>
<protein>
    <submittedName>
        <fullName evidence="1">Uncharacterized protein</fullName>
    </submittedName>
</protein>
<dbReference type="EMBL" id="AMYD01004406">
    <property type="protein sequence ID" value="EQB43203.1"/>
    <property type="molecule type" value="Genomic_DNA"/>
</dbReference>
<dbReference type="AlphaFoldDB" id="T0JS06"/>
<accession>T0JS06</accession>
<dbReference type="Proteomes" id="UP000015530">
    <property type="component" value="Unassembled WGS sequence"/>
</dbReference>